<gene>
    <name evidence="1" type="ORF">F0562_018752</name>
</gene>
<protein>
    <submittedName>
        <fullName evidence="1">Uncharacterized protein</fullName>
    </submittedName>
</protein>
<dbReference type="AlphaFoldDB" id="A0A5J4ZE90"/>
<accession>A0A5J4ZE90</accession>
<proteinExistence type="predicted"/>
<dbReference type="EMBL" id="CM018052">
    <property type="protein sequence ID" value="KAA8515637.1"/>
    <property type="molecule type" value="Genomic_DNA"/>
</dbReference>
<evidence type="ECO:0000313" key="1">
    <source>
        <dbReference type="EMBL" id="KAA8515637.1"/>
    </source>
</evidence>
<reference evidence="1 2" key="1">
    <citation type="submission" date="2019-09" db="EMBL/GenBank/DDBJ databases">
        <title>A chromosome-level genome assembly of the Chinese tupelo Nyssa sinensis.</title>
        <authorList>
            <person name="Yang X."/>
            <person name="Kang M."/>
            <person name="Yang Y."/>
            <person name="Xiong H."/>
            <person name="Wang M."/>
            <person name="Zhang Z."/>
            <person name="Wang Z."/>
            <person name="Wu H."/>
            <person name="Ma T."/>
            <person name="Liu J."/>
            <person name="Xi Z."/>
        </authorList>
    </citation>
    <scope>NUCLEOTIDE SEQUENCE [LARGE SCALE GENOMIC DNA]</scope>
    <source>
        <strain evidence="1">J267</strain>
        <tissue evidence="1">Leaf</tissue>
    </source>
</reference>
<name>A0A5J4ZE90_9ASTE</name>
<keyword evidence="2" id="KW-1185">Reference proteome</keyword>
<organism evidence="1 2">
    <name type="scientific">Nyssa sinensis</name>
    <dbReference type="NCBI Taxonomy" id="561372"/>
    <lineage>
        <taxon>Eukaryota</taxon>
        <taxon>Viridiplantae</taxon>
        <taxon>Streptophyta</taxon>
        <taxon>Embryophyta</taxon>
        <taxon>Tracheophyta</taxon>
        <taxon>Spermatophyta</taxon>
        <taxon>Magnoliopsida</taxon>
        <taxon>eudicotyledons</taxon>
        <taxon>Gunneridae</taxon>
        <taxon>Pentapetalae</taxon>
        <taxon>asterids</taxon>
        <taxon>Cornales</taxon>
        <taxon>Nyssaceae</taxon>
        <taxon>Nyssa</taxon>
    </lineage>
</organism>
<sequence>MCIIDSLMEIERKLRLCREKFLNDHNPSQQQCRRQICQVTRCIRIRQSYSNDAYASSRNWRCYGYSQAIRESTAEACCTEGSCRKSQRGSEA</sequence>
<dbReference type="Proteomes" id="UP000325577">
    <property type="component" value="Linkage Group LG9"/>
</dbReference>
<evidence type="ECO:0000313" key="2">
    <source>
        <dbReference type="Proteomes" id="UP000325577"/>
    </source>
</evidence>